<organism evidence="2 3">
    <name type="scientific">Plasmodium falciparum Vietnam Oak-Knoll</name>
    <name type="common">FVO</name>
    <dbReference type="NCBI Taxonomy" id="1036723"/>
    <lineage>
        <taxon>Eukaryota</taxon>
        <taxon>Sar</taxon>
        <taxon>Alveolata</taxon>
        <taxon>Apicomplexa</taxon>
        <taxon>Aconoidasida</taxon>
        <taxon>Haemosporida</taxon>
        <taxon>Plasmodiidae</taxon>
        <taxon>Plasmodium</taxon>
        <taxon>Plasmodium (Laverania)</taxon>
    </lineage>
</organism>
<gene>
    <name evidence="2" type="ORF">PFFVO_03129</name>
</gene>
<dbReference type="OrthoDB" id="375423at2759"/>
<feature type="transmembrane region" description="Helical" evidence="1">
    <location>
        <begin position="41"/>
        <end position="63"/>
    </location>
</feature>
<reference evidence="2 3" key="1">
    <citation type="submission" date="2013-02" db="EMBL/GenBank/DDBJ databases">
        <title>The Genome Annotation of Plasmodium falciparum Vietnam Oak-Knoll (FVO).</title>
        <authorList>
            <consortium name="The Broad Institute Genome Sequencing Platform"/>
            <consortium name="The Broad Institute Genome Sequencing Center for Infectious Disease"/>
            <person name="Neafsey D."/>
            <person name="Hoffman S."/>
            <person name="Volkman S."/>
            <person name="Rosenthal P."/>
            <person name="Walker B."/>
            <person name="Young S.K."/>
            <person name="Zeng Q."/>
            <person name="Gargeya S."/>
            <person name="Fitzgerald M."/>
            <person name="Haas B."/>
            <person name="Abouelleil A."/>
            <person name="Allen A.W."/>
            <person name="Alvarado L."/>
            <person name="Arachchi H.M."/>
            <person name="Berlin A.M."/>
            <person name="Chapman S.B."/>
            <person name="Gainer-Dewar J."/>
            <person name="Goldberg J."/>
            <person name="Griggs A."/>
            <person name="Gujja S."/>
            <person name="Hansen M."/>
            <person name="Howarth C."/>
            <person name="Imamovic A."/>
            <person name="Ireland A."/>
            <person name="Larimer J."/>
            <person name="McCowan C."/>
            <person name="Murphy C."/>
            <person name="Pearson M."/>
            <person name="Poon T.W."/>
            <person name="Priest M."/>
            <person name="Roberts A."/>
            <person name="Saif S."/>
            <person name="Shea T."/>
            <person name="Sisk P."/>
            <person name="Sykes S."/>
            <person name="Wortman J."/>
            <person name="Nusbaum C."/>
            <person name="Birren B."/>
        </authorList>
    </citation>
    <scope>NUCLEOTIDE SEQUENCE [LARGE SCALE GENOMIC DNA]</scope>
    <source>
        <strain evidence="3">Vietnam Oak-Knoll (FVO)</strain>
    </source>
</reference>
<sequence>MSELEASNIISPNSTQLKLQENHNQITNNVNLYEHDMDYDYLLTICVLIYLALLVLLIKICQLSCQRTCARRRALPYFVEADSGYVSNEEG</sequence>
<keyword evidence="1" id="KW-0812">Transmembrane</keyword>
<evidence type="ECO:0000313" key="3">
    <source>
        <dbReference type="Proteomes" id="UP000030690"/>
    </source>
</evidence>
<protein>
    <submittedName>
        <fullName evidence="2">Uncharacterized protein</fullName>
    </submittedName>
</protein>
<name>A0A024V5Z3_PLAFA</name>
<evidence type="ECO:0000313" key="2">
    <source>
        <dbReference type="EMBL" id="ETW17904.1"/>
    </source>
</evidence>
<keyword evidence="1" id="KW-0472">Membrane</keyword>
<dbReference type="Proteomes" id="UP000030690">
    <property type="component" value="Unassembled WGS sequence"/>
</dbReference>
<proteinExistence type="predicted"/>
<dbReference type="AlphaFoldDB" id="A0A024V5Z3"/>
<accession>A0A024V5Z3</accession>
<reference evidence="2 3" key="2">
    <citation type="submission" date="2013-02" db="EMBL/GenBank/DDBJ databases">
        <title>The Genome Sequence of Plasmodium falciparum Vietnam Oak-Knoll (FVO).</title>
        <authorList>
            <consortium name="The Broad Institute Genome Sequencing Platform"/>
            <consortium name="The Broad Institute Genome Sequencing Center for Infectious Disease"/>
            <person name="Neafsey D."/>
            <person name="Cheeseman I."/>
            <person name="Volkman S."/>
            <person name="Adams J."/>
            <person name="Walker B."/>
            <person name="Young S.K."/>
            <person name="Zeng Q."/>
            <person name="Gargeya S."/>
            <person name="Fitzgerald M."/>
            <person name="Haas B."/>
            <person name="Abouelleil A."/>
            <person name="Alvarado L."/>
            <person name="Arachchi H.M."/>
            <person name="Berlin A.M."/>
            <person name="Chapman S.B."/>
            <person name="Dewar J."/>
            <person name="Goldberg J."/>
            <person name="Griggs A."/>
            <person name="Gujja S."/>
            <person name="Hansen M."/>
            <person name="Howarth C."/>
            <person name="Imamovic A."/>
            <person name="Larimer J."/>
            <person name="McCowan C."/>
            <person name="Murphy C."/>
            <person name="Neiman D."/>
            <person name="Pearson M."/>
            <person name="Priest M."/>
            <person name="Roberts A."/>
            <person name="Saif S."/>
            <person name="Shea T."/>
            <person name="Sisk P."/>
            <person name="Sykes S."/>
            <person name="Wortman J."/>
            <person name="Nusbaum C."/>
            <person name="Birren B."/>
        </authorList>
    </citation>
    <scope>NUCLEOTIDE SEQUENCE [LARGE SCALE GENOMIC DNA]</scope>
    <source>
        <strain evidence="3">Vietnam Oak-Knoll (FVO)</strain>
    </source>
</reference>
<dbReference type="EMBL" id="KI925085">
    <property type="protein sequence ID" value="ETW17904.1"/>
    <property type="molecule type" value="Genomic_DNA"/>
</dbReference>
<keyword evidence="1" id="KW-1133">Transmembrane helix</keyword>
<evidence type="ECO:0000256" key="1">
    <source>
        <dbReference type="SAM" id="Phobius"/>
    </source>
</evidence>